<dbReference type="EMBL" id="VSRR010065459">
    <property type="protein sequence ID" value="MPC84449.1"/>
    <property type="molecule type" value="Genomic_DNA"/>
</dbReference>
<reference evidence="1 2" key="1">
    <citation type="submission" date="2019-05" db="EMBL/GenBank/DDBJ databases">
        <title>Another draft genome of Portunus trituberculatus and its Hox gene families provides insights of decapod evolution.</title>
        <authorList>
            <person name="Jeong J.-H."/>
            <person name="Song I."/>
            <person name="Kim S."/>
            <person name="Choi T."/>
            <person name="Kim D."/>
            <person name="Ryu S."/>
            <person name="Kim W."/>
        </authorList>
    </citation>
    <scope>NUCLEOTIDE SEQUENCE [LARGE SCALE GENOMIC DNA]</scope>
    <source>
        <tissue evidence="1">Muscle</tissue>
    </source>
</reference>
<protein>
    <submittedName>
        <fullName evidence="1">Uncharacterized protein</fullName>
    </submittedName>
</protein>
<name>A0A5B7IQS8_PORTR</name>
<gene>
    <name evidence="1" type="ORF">E2C01_079187</name>
</gene>
<dbReference type="Proteomes" id="UP000324222">
    <property type="component" value="Unassembled WGS sequence"/>
</dbReference>
<dbReference type="AlphaFoldDB" id="A0A5B7IQS8"/>
<sequence length="66" mass="7971">MRKGSEEAERKWTRLGCAKSRSEWKDCQREWIEMEVGGMSEEAEERSGRGWKWMGLWSEWKSCQRN</sequence>
<organism evidence="1 2">
    <name type="scientific">Portunus trituberculatus</name>
    <name type="common">Swimming crab</name>
    <name type="synonym">Neptunus trituberculatus</name>
    <dbReference type="NCBI Taxonomy" id="210409"/>
    <lineage>
        <taxon>Eukaryota</taxon>
        <taxon>Metazoa</taxon>
        <taxon>Ecdysozoa</taxon>
        <taxon>Arthropoda</taxon>
        <taxon>Crustacea</taxon>
        <taxon>Multicrustacea</taxon>
        <taxon>Malacostraca</taxon>
        <taxon>Eumalacostraca</taxon>
        <taxon>Eucarida</taxon>
        <taxon>Decapoda</taxon>
        <taxon>Pleocyemata</taxon>
        <taxon>Brachyura</taxon>
        <taxon>Eubrachyura</taxon>
        <taxon>Portunoidea</taxon>
        <taxon>Portunidae</taxon>
        <taxon>Portuninae</taxon>
        <taxon>Portunus</taxon>
    </lineage>
</organism>
<evidence type="ECO:0000313" key="1">
    <source>
        <dbReference type="EMBL" id="MPC84449.1"/>
    </source>
</evidence>
<evidence type="ECO:0000313" key="2">
    <source>
        <dbReference type="Proteomes" id="UP000324222"/>
    </source>
</evidence>
<accession>A0A5B7IQS8</accession>
<keyword evidence="2" id="KW-1185">Reference proteome</keyword>
<proteinExistence type="predicted"/>
<comment type="caution">
    <text evidence="1">The sequence shown here is derived from an EMBL/GenBank/DDBJ whole genome shotgun (WGS) entry which is preliminary data.</text>
</comment>